<dbReference type="Pfam" id="PF08238">
    <property type="entry name" value="Sel1"/>
    <property type="match status" value="2"/>
</dbReference>
<comment type="caution">
    <text evidence="1">The sequence shown here is derived from an EMBL/GenBank/DDBJ whole genome shotgun (WGS) entry which is preliminary data.</text>
</comment>
<dbReference type="EMBL" id="JAUCGM010000301">
    <property type="protein sequence ID" value="MDM8562818.1"/>
    <property type="molecule type" value="Genomic_DNA"/>
</dbReference>
<gene>
    <name evidence="1" type="ORF">QUF54_05630</name>
</gene>
<dbReference type="InterPro" id="IPR050767">
    <property type="entry name" value="Sel1_AlgK"/>
</dbReference>
<accession>A0ABT7VTD3</accession>
<dbReference type="SMART" id="SM00671">
    <property type="entry name" value="SEL1"/>
    <property type="match status" value="1"/>
</dbReference>
<dbReference type="Gene3D" id="1.25.40.10">
    <property type="entry name" value="Tetratricopeptide repeat domain"/>
    <property type="match status" value="1"/>
</dbReference>
<reference evidence="1" key="1">
    <citation type="submission" date="2023-06" db="EMBL/GenBank/DDBJ databases">
        <title>Uncultivated large filamentous bacteria from sulfidic sediments reveal new species and different genomic features in energy metabolism and defense.</title>
        <authorList>
            <person name="Fonseca A."/>
        </authorList>
    </citation>
    <scope>NUCLEOTIDE SEQUENCE</scope>
    <source>
        <strain evidence="1">HSG4</strain>
    </source>
</reference>
<keyword evidence="2" id="KW-1185">Reference proteome</keyword>
<dbReference type="PANTHER" id="PTHR11102">
    <property type="entry name" value="SEL-1-LIKE PROTEIN"/>
    <property type="match status" value="1"/>
</dbReference>
<dbReference type="InterPro" id="IPR011990">
    <property type="entry name" value="TPR-like_helical_dom_sf"/>
</dbReference>
<protein>
    <submittedName>
        <fullName evidence="1">Tetratricopeptide repeat protein</fullName>
    </submittedName>
</protein>
<dbReference type="InterPro" id="IPR006597">
    <property type="entry name" value="Sel1-like"/>
</dbReference>
<dbReference type="SUPFAM" id="SSF81901">
    <property type="entry name" value="HCP-like"/>
    <property type="match status" value="1"/>
</dbReference>
<proteinExistence type="predicted"/>
<dbReference type="Proteomes" id="UP001171945">
    <property type="component" value="Unassembled WGS sequence"/>
</dbReference>
<name>A0ABT7VTD3_9GAMM</name>
<evidence type="ECO:0000313" key="2">
    <source>
        <dbReference type="Proteomes" id="UP001171945"/>
    </source>
</evidence>
<evidence type="ECO:0000313" key="1">
    <source>
        <dbReference type="EMBL" id="MDM8562818.1"/>
    </source>
</evidence>
<dbReference type="PANTHER" id="PTHR11102:SF160">
    <property type="entry name" value="ERAD-ASSOCIATED E3 UBIQUITIN-PROTEIN LIGASE COMPONENT HRD3"/>
    <property type="match status" value="1"/>
</dbReference>
<organism evidence="1 2">
    <name type="scientific">Candidatus Marithioploca araucensis</name>
    <dbReference type="NCBI Taxonomy" id="70273"/>
    <lineage>
        <taxon>Bacteria</taxon>
        <taxon>Pseudomonadati</taxon>
        <taxon>Pseudomonadota</taxon>
        <taxon>Gammaproteobacteria</taxon>
        <taxon>Thiotrichales</taxon>
        <taxon>Thiotrichaceae</taxon>
        <taxon>Candidatus Marithioploca</taxon>
    </lineage>
</organism>
<sequence length="199" mass="22393">MNSFFEKFSSIEQTLVQEKGPFKLFALLERATAFDDWDVIMASKGLPDNDMSVLKEVIEKIHAVLTREEKMKMNAVILLDVNDHFVKEVQNFLAEHDNPTEFSNAEINGLEISRGYIITSPIPQTEQVSSLSKTLLTQASKWIRKAATQGDSDAQNTLGLMYLKGEGVKKNLNIAKKWFKKAATLGHAQARQNLRALSH</sequence>